<evidence type="ECO:0000256" key="10">
    <source>
        <dbReference type="ARBA" id="ARBA00023277"/>
    </source>
</evidence>
<evidence type="ECO:0000313" key="20">
    <source>
        <dbReference type="Proteomes" id="UP000613401"/>
    </source>
</evidence>
<dbReference type="PROSITE" id="PS51910">
    <property type="entry name" value="GH18_2"/>
    <property type="match status" value="1"/>
</dbReference>
<evidence type="ECO:0000256" key="3">
    <source>
        <dbReference type="ARBA" id="ARBA00008682"/>
    </source>
</evidence>
<dbReference type="CDD" id="cd00035">
    <property type="entry name" value="ChtBD1"/>
    <property type="match status" value="1"/>
</dbReference>
<dbReference type="SUPFAM" id="SSF54106">
    <property type="entry name" value="LysM domain"/>
    <property type="match status" value="3"/>
</dbReference>
<gene>
    <name evidence="19" type="ORF">GCG54_00014447</name>
</gene>
<evidence type="ECO:0000256" key="15">
    <source>
        <dbReference type="SAM" id="Phobius"/>
    </source>
</evidence>
<keyword evidence="20" id="KW-1185">Reference proteome</keyword>
<sequence length="1330" mass="144199">MLCRLERVLFGVVWLVSISAAVEFIPGIDVEVIPADAVDQPDLSDPQVADLVLQQWQEANDRAPASLLKSCPISCTEAGTDPEGWHVYEDAARVALCNDTMLLDFAIYTQIQDASTKTAIRACAADYASAMGSRKRQTDASSCSSVNQRAVRELVKVSSKSSTPSNSNAVSGVLAAARQLRSHFKTAEQPCANHTIKFGYDGDAVLGVYVGSQLHQQGLTDKVMEAFILHIEGNGIPETMAVQLCGAKDRGADYALGIVASATADLAFAQEAVRMWSSGKCVTSLDDDRDWLEVSLQVPVPVLPSNRQRSPQGNDDEAVKARRRHVGHGHAALHARADCKTTKVNAGDGCWAVAQRCGISEADLTKYNTRTNFCNTLIAGETVCCSSGTLPDNTPPPNPDGTCQTKRVESQDTCAALASKCGISPADFMKFNSKTGLCAGLQPGQHVCCGRGNLPDLRPKPNPDGSCHEYTTKKDDFCASIAAENGLTVEDLEKYNKQTWGWNGCKLLWSGVNMCLSEGSPPMPAPVAVPGTSKPTGNTNLADLNPCPLKTCCNIWGQCGTTADFCLVSKSETGAPGTAAPGSHGCISNCGMHIVKGDPPASTMRVAYFSAWNFNRDCLTMSVDMVDTSRYTHIHFAFADLTPNFNVDVSRVQEQFDIFKGMKGVKRIISFGGWDFSTSPGTYKILREAVKYENRKVFKENVVAFVSEHGLDGVDLDWEYPGAPDIPGIPAGDPKEGLDYFAFLFETKRMLDPSKTVSFAAPASYWYLKAFPVEIMGAWLDYIIYMTYDLHGQWDHGNKWTSSGCPGGDCLRSHVNMTETVNALSMITKAGVPSSKVVVGVTSYGRSFRMTTAGCTGPMCTFAGTAKESPARKGTCTDTAGYISNAEINEIIALGGNIKTYMEAGSDILVYDDYEWVAYMDDVTKLGRENAYKAFNFAGTTDWAVDLQEFRVAGEPGHEIPTDIVLGPCNAKYSSLDAIVADKDKIPGHCADQYVLSVLGDILKGALDGYDKIMKSDYDNKYNTFARAIRETWNNNLHDFYLTSTDEYYDCVMQRFDNGNWRNESVACPPKYSSGYAFSIYLIPKDENKLYRFIEEKYHIAREWIHGSVTQIAPCLPEQDCENYGKLIGPPALRPDFQIPNPKDSIQKSLGNLRELSEFVTDAAEDIKIGLFLDMTIDAVDAASVPVLMIQAAVESMKQIYEIGKDIEQKERENIILMALTAILFIIPGLGQAASAVTGLAVFARIAVVIAELGGAALGAYDIAQNPDSAPLGVFGILLGGIALRSALKPFLGEAAAVRRGMSARQIEGLGPVVKEGLDKIGTVAKLCRL</sequence>
<evidence type="ECO:0000256" key="5">
    <source>
        <dbReference type="ARBA" id="ARBA00022525"/>
    </source>
</evidence>
<comment type="similarity">
    <text evidence="3">Belongs to the glycosyl hydrolase 18 family. Chitinase class V subfamily.</text>
</comment>
<name>A0A8H4FRA7_COLGL</name>
<keyword evidence="15" id="KW-1133">Transmembrane helix</keyword>
<keyword evidence="11 13" id="KW-0326">Glycosidase</keyword>
<evidence type="ECO:0000256" key="2">
    <source>
        <dbReference type="ARBA" id="ARBA00004613"/>
    </source>
</evidence>
<evidence type="ECO:0000256" key="16">
    <source>
        <dbReference type="SAM" id="SignalP"/>
    </source>
</evidence>
<dbReference type="PANTHER" id="PTHR47700">
    <property type="entry name" value="V CHITINASE, PUTATIVE (AFU_ORTHOLOGUE AFUA_6G13720)-RELATED"/>
    <property type="match status" value="1"/>
</dbReference>
<dbReference type="Gene3D" id="3.10.350.10">
    <property type="entry name" value="LysM domain"/>
    <property type="match status" value="3"/>
</dbReference>
<keyword evidence="10" id="KW-0119">Carbohydrate metabolism</keyword>
<comment type="catalytic activity">
    <reaction evidence="1">
        <text>Random endo-hydrolysis of N-acetyl-beta-D-glucosaminide (1-&gt;4)-beta-linkages in chitin and chitodextrins.</text>
        <dbReference type="EC" id="3.2.1.14"/>
    </reaction>
</comment>
<dbReference type="CDD" id="cd02878">
    <property type="entry name" value="GH18_zymocin_alpha"/>
    <property type="match status" value="1"/>
</dbReference>
<dbReference type="InterPro" id="IPR018392">
    <property type="entry name" value="LysM"/>
</dbReference>
<keyword evidence="8" id="KW-0146">Chitin degradation</keyword>
<feature type="region of interest" description="Disordered" evidence="14">
    <location>
        <begin position="303"/>
        <end position="329"/>
    </location>
</feature>
<dbReference type="InterPro" id="IPR036779">
    <property type="entry name" value="LysM_dom_sf"/>
</dbReference>
<organism evidence="19 20">
    <name type="scientific">Colletotrichum gloeosporioides</name>
    <name type="common">Anthracnose fungus</name>
    <name type="synonym">Glomerella cingulata</name>
    <dbReference type="NCBI Taxonomy" id="474922"/>
    <lineage>
        <taxon>Eukaryota</taxon>
        <taxon>Fungi</taxon>
        <taxon>Dikarya</taxon>
        <taxon>Ascomycota</taxon>
        <taxon>Pezizomycotina</taxon>
        <taxon>Sordariomycetes</taxon>
        <taxon>Hypocreomycetidae</taxon>
        <taxon>Glomerellales</taxon>
        <taxon>Glomerellaceae</taxon>
        <taxon>Colletotrichum</taxon>
        <taxon>Colletotrichum gloeosporioides species complex</taxon>
    </lineage>
</organism>
<evidence type="ECO:0000256" key="8">
    <source>
        <dbReference type="ARBA" id="ARBA00023024"/>
    </source>
</evidence>
<feature type="transmembrane region" description="Helical" evidence="15">
    <location>
        <begin position="1215"/>
        <end position="1235"/>
    </location>
</feature>
<dbReference type="InterPro" id="IPR029070">
    <property type="entry name" value="Chitinase_insertion_sf"/>
</dbReference>
<keyword evidence="5" id="KW-0964">Secreted</keyword>
<dbReference type="InterPro" id="IPR001223">
    <property type="entry name" value="Glyco_hydro18_cat"/>
</dbReference>
<accession>A0A8H4FRA7</accession>
<comment type="caution">
    <text evidence="19">The sequence shown here is derived from an EMBL/GenBank/DDBJ whole genome shotgun (WGS) entry which is preliminary data.</text>
</comment>
<feature type="domain" description="LysM" evidence="17">
    <location>
        <begin position="340"/>
        <end position="385"/>
    </location>
</feature>
<keyword evidence="15" id="KW-0812">Transmembrane</keyword>
<dbReference type="Gene3D" id="3.20.20.80">
    <property type="entry name" value="Glycosidases"/>
    <property type="match status" value="1"/>
</dbReference>
<dbReference type="Pfam" id="PF01476">
    <property type="entry name" value="LysM"/>
    <property type="match status" value="3"/>
</dbReference>
<evidence type="ECO:0000256" key="14">
    <source>
        <dbReference type="SAM" id="MobiDB-lite"/>
    </source>
</evidence>
<feature type="transmembrane region" description="Helical" evidence="15">
    <location>
        <begin position="1242"/>
        <end position="1264"/>
    </location>
</feature>
<keyword evidence="15" id="KW-0472">Membrane</keyword>
<dbReference type="InterPro" id="IPR001579">
    <property type="entry name" value="Glyco_hydro_18_chit_AS"/>
</dbReference>
<dbReference type="GeneID" id="69021558"/>
<feature type="chain" id="PRO_5034757100" description="chitinase" evidence="16">
    <location>
        <begin position="22"/>
        <end position="1330"/>
    </location>
</feature>
<evidence type="ECO:0000256" key="6">
    <source>
        <dbReference type="ARBA" id="ARBA00022669"/>
    </source>
</evidence>
<evidence type="ECO:0000256" key="4">
    <source>
        <dbReference type="ARBA" id="ARBA00012729"/>
    </source>
</evidence>
<dbReference type="Gene3D" id="3.30.60.10">
    <property type="entry name" value="Endochitinase-like"/>
    <property type="match status" value="1"/>
</dbReference>
<evidence type="ECO:0000256" key="13">
    <source>
        <dbReference type="RuleBase" id="RU000489"/>
    </source>
</evidence>
<dbReference type="GO" id="GO:0006032">
    <property type="term" value="P:chitin catabolic process"/>
    <property type="evidence" value="ECO:0007669"/>
    <property type="project" value="UniProtKB-KW"/>
</dbReference>
<reference evidence="19" key="2">
    <citation type="submission" date="2020-03" db="EMBL/GenBank/DDBJ databases">
        <authorList>
            <person name="Fu F.-F."/>
            <person name="Chen J."/>
        </authorList>
    </citation>
    <scope>NUCLEOTIDE SEQUENCE</scope>
    <source>
        <strain evidence="19">Lc1</strain>
    </source>
</reference>
<dbReference type="InterPro" id="IPR017853">
    <property type="entry name" value="GH"/>
</dbReference>
<dbReference type="GO" id="GO:0000272">
    <property type="term" value="P:polysaccharide catabolic process"/>
    <property type="evidence" value="ECO:0007669"/>
    <property type="project" value="UniProtKB-KW"/>
</dbReference>
<dbReference type="EC" id="3.2.1.14" evidence="4"/>
<dbReference type="Pfam" id="PF00704">
    <property type="entry name" value="Glyco_hydro_18"/>
    <property type="match status" value="1"/>
</dbReference>
<comment type="subcellular location">
    <subcellularLocation>
        <location evidence="2">Secreted</location>
    </subcellularLocation>
</comment>
<dbReference type="CDD" id="cd00118">
    <property type="entry name" value="LysM"/>
    <property type="match status" value="1"/>
</dbReference>
<evidence type="ECO:0000259" key="18">
    <source>
        <dbReference type="PROSITE" id="PS51910"/>
    </source>
</evidence>
<keyword evidence="7 13" id="KW-0378">Hydrolase</keyword>
<feature type="domain" description="LysM" evidence="17">
    <location>
        <begin position="404"/>
        <end position="449"/>
    </location>
</feature>
<protein>
    <recommendedName>
        <fullName evidence="4">chitinase</fullName>
        <ecNumber evidence="4">3.2.1.14</ecNumber>
    </recommendedName>
</protein>
<dbReference type="GO" id="GO:0008061">
    <property type="term" value="F:chitin binding"/>
    <property type="evidence" value="ECO:0007669"/>
    <property type="project" value="UniProtKB-KW"/>
</dbReference>
<feature type="domain" description="GH18" evidence="18">
    <location>
        <begin position="603"/>
        <end position="986"/>
    </location>
</feature>
<evidence type="ECO:0000259" key="17">
    <source>
        <dbReference type="PROSITE" id="PS51782"/>
    </source>
</evidence>
<dbReference type="RefSeq" id="XP_045270857.1">
    <property type="nucleotide sequence ID" value="XM_045414279.1"/>
</dbReference>
<evidence type="ECO:0000256" key="1">
    <source>
        <dbReference type="ARBA" id="ARBA00000822"/>
    </source>
</evidence>
<keyword evidence="6" id="KW-0147">Chitin-binding</keyword>
<dbReference type="EMBL" id="WVTB01000006">
    <property type="protein sequence ID" value="KAF3811698.1"/>
    <property type="molecule type" value="Genomic_DNA"/>
</dbReference>
<dbReference type="InterPro" id="IPR036861">
    <property type="entry name" value="Endochitinase-like_sf"/>
</dbReference>
<dbReference type="SMART" id="SM00636">
    <property type="entry name" value="Glyco_18"/>
    <property type="match status" value="1"/>
</dbReference>
<dbReference type="SMART" id="SM00257">
    <property type="entry name" value="LysM"/>
    <property type="match status" value="3"/>
</dbReference>
<dbReference type="InterPro" id="IPR011583">
    <property type="entry name" value="Chitinase_II/V-like_cat"/>
</dbReference>
<dbReference type="PANTHER" id="PTHR47700:SF2">
    <property type="entry name" value="CHITINASE"/>
    <property type="match status" value="1"/>
</dbReference>
<evidence type="ECO:0000256" key="12">
    <source>
        <dbReference type="ARBA" id="ARBA00023326"/>
    </source>
</evidence>
<evidence type="ECO:0000256" key="9">
    <source>
        <dbReference type="ARBA" id="ARBA00023026"/>
    </source>
</evidence>
<dbReference type="PROSITE" id="PS51782">
    <property type="entry name" value="LYSM"/>
    <property type="match status" value="3"/>
</dbReference>
<dbReference type="SUPFAM" id="SSF57016">
    <property type="entry name" value="Plant lectins/antimicrobial peptides"/>
    <property type="match status" value="1"/>
</dbReference>
<dbReference type="Proteomes" id="UP000613401">
    <property type="component" value="Unassembled WGS sequence"/>
</dbReference>
<reference evidence="19" key="1">
    <citation type="journal article" date="2020" name="Phytopathology">
        <title>Genome sequence and comparative analysis of Colletotrichum gloeosporioides isolated from Liriodendron leaves.</title>
        <authorList>
            <person name="Fu F.F."/>
            <person name="Hao Z."/>
            <person name="Wang P."/>
            <person name="Lu Y."/>
            <person name="Xue L.J."/>
            <person name="Wei G."/>
            <person name="Tian Y."/>
            <person name="Baishi H."/>
            <person name="Xu H."/>
            <person name="Shi J."/>
            <person name="Cheng T."/>
            <person name="Wang G."/>
            <person name="Yi Y."/>
            <person name="Chen J."/>
        </authorList>
    </citation>
    <scope>NUCLEOTIDE SEQUENCE</scope>
    <source>
        <strain evidence="19">Lc1</strain>
    </source>
</reference>
<evidence type="ECO:0000256" key="11">
    <source>
        <dbReference type="ARBA" id="ARBA00023295"/>
    </source>
</evidence>
<feature type="transmembrane region" description="Helical" evidence="15">
    <location>
        <begin position="1270"/>
        <end position="1292"/>
    </location>
</feature>
<dbReference type="SUPFAM" id="SSF51445">
    <property type="entry name" value="(Trans)glycosidases"/>
    <property type="match status" value="1"/>
</dbReference>
<dbReference type="SUPFAM" id="SSF54556">
    <property type="entry name" value="Chitinase insertion domain"/>
    <property type="match status" value="1"/>
</dbReference>
<evidence type="ECO:0000256" key="7">
    <source>
        <dbReference type="ARBA" id="ARBA00022801"/>
    </source>
</evidence>
<keyword evidence="12" id="KW-0624">Polysaccharide degradation</keyword>
<dbReference type="GO" id="GO:0005576">
    <property type="term" value="C:extracellular region"/>
    <property type="evidence" value="ECO:0007669"/>
    <property type="project" value="UniProtKB-SubCell"/>
</dbReference>
<dbReference type="PROSITE" id="PS01095">
    <property type="entry name" value="GH18_1"/>
    <property type="match status" value="1"/>
</dbReference>
<proteinExistence type="inferred from homology"/>
<feature type="domain" description="LysM" evidence="17">
    <location>
        <begin position="468"/>
        <end position="516"/>
    </location>
</feature>
<dbReference type="Gene3D" id="3.10.50.10">
    <property type="match status" value="1"/>
</dbReference>
<dbReference type="GO" id="GO:0008843">
    <property type="term" value="F:endochitinase activity"/>
    <property type="evidence" value="ECO:0007669"/>
    <property type="project" value="UniProtKB-EC"/>
</dbReference>
<keyword evidence="9" id="KW-0843">Virulence</keyword>
<evidence type="ECO:0000313" key="19">
    <source>
        <dbReference type="EMBL" id="KAF3811698.1"/>
    </source>
</evidence>
<dbReference type="InterPro" id="IPR053214">
    <property type="entry name" value="LysM12-like"/>
</dbReference>
<keyword evidence="16" id="KW-0732">Signal</keyword>
<feature type="signal peptide" evidence="16">
    <location>
        <begin position="1"/>
        <end position="21"/>
    </location>
</feature>